<dbReference type="InterPro" id="IPR051679">
    <property type="entry name" value="DASS-Related_Transporters"/>
</dbReference>
<keyword evidence="6 7" id="KW-0472">Membrane</keyword>
<evidence type="ECO:0000256" key="4">
    <source>
        <dbReference type="ARBA" id="ARBA00022737"/>
    </source>
</evidence>
<keyword evidence="4" id="KW-0677">Repeat</keyword>
<feature type="transmembrane region" description="Helical" evidence="7">
    <location>
        <begin position="5"/>
        <end position="22"/>
    </location>
</feature>
<keyword evidence="3 7" id="KW-0812">Transmembrane</keyword>
<evidence type="ECO:0000256" key="6">
    <source>
        <dbReference type="ARBA" id="ARBA00023136"/>
    </source>
</evidence>
<feature type="transmembrane region" description="Helical" evidence="7">
    <location>
        <begin position="28"/>
        <end position="45"/>
    </location>
</feature>
<evidence type="ECO:0000256" key="3">
    <source>
        <dbReference type="ARBA" id="ARBA00022692"/>
    </source>
</evidence>
<proteinExistence type="predicted"/>
<dbReference type="RefSeq" id="WP_007005101.1">
    <property type="nucleotide sequence ID" value="NZ_GG770781.1"/>
</dbReference>
<sequence length="230" mass="23629">MTAELGLVLGLLGLAVLLFLLGRPRMDAVALLMLLALPLSGVLTLPEALTGFSDPSVLLVAALFVIGEGLVRTGIARRLGDWLVRSAGGSDTRLVVLLMASVALLGSVMSSTGVVALFIPVALRAAARLRLAPAQVMMPLSVAALISGMLTLVATAPNLVVDAELRRDGGPGFGFFSLTPFGLPILALGILYMLAARRFLGGAAAPEGARGGRPSLARLVADYGLDGRAH</sequence>
<dbReference type="GO" id="GO:0005886">
    <property type="term" value="C:plasma membrane"/>
    <property type="evidence" value="ECO:0007669"/>
    <property type="project" value="TreeGrafter"/>
</dbReference>
<dbReference type="EMBL" id="ADVL01000208">
    <property type="protein sequence ID" value="EFH12526.1"/>
    <property type="molecule type" value="Genomic_DNA"/>
</dbReference>
<keyword evidence="10" id="KW-1185">Reference proteome</keyword>
<accession>D5RJJ2</accession>
<comment type="caution">
    <text evidence="9">The sequence shown here is derived from an EMBL/GenBank/DDBJ whole genome shotgun (WGS) entry which is preliminary data.</text>
</comment>
<dbReference type="Proteomes" id="UP000005324">
    <property type="component" value="Unassembled WGS sequence"/>
</dbReference>
<evidence type="ECO:0000256" key="7">
    <source>
        <dbReference type="SAM" id="Phobius"/>
    </source>
</evidence>
<evidence type="ECO:0000313" key="9">
    <source>
        <dbReference type="EMBL" id="EFH12526.1"/>
    </source>
</evidence>
<dbReference type="InterPro" id="IPR004680">
    <property type="entry name" value="Cit_transptr-like_dom"/>
</dbReference>
<evidence type="ECO:0000313" key="10">
    <source>
        <dbReference type="Proteomes" id="UP000005324"/>
    </source>
</evidence>
<gene>
    <name evidence="9" type="ORF">HMPREF0731_1252</name>
</gene>
<feature type="transmembrane region" description="Helical" evidence="7">
    <location>
        <begin position="140"/>
        <end position="161"/>
    </location>
</feature>
<dbReference type="PANTHER" id="PTHR43652:SF1">
    <property type="entry name" value="RESPONSE REGULATOR"/>
    <property type="match status" value="1"/>
</dbReference>
<feature type="domain" description="Citrate transporter-like" evidence="8">
    <location>
        <begin position="17"/>
        <end position="199"/>
    </location>
</feature>
<comment type="subcellular location">
    <subcellularLocation>
        <location evidence="1">Membrane</location>
        <topology evidence="1">Multi-pass membrane protein</topology>
    </subcellularLocation>
</comment>
<reference evidence="9 10" key="1">
    <citation type="submission" date="2010-04" db="EMBL/GenBank/DDBJ databases">
        <authorList>
            <person name="Qin X."/>
            <person name="Bachman B."/>
            <person name="Battles P."/>
            <person name="Bell A."/>
            <person name="Bess C."/>
            <person name="Bickham C."/>
            <person name="Chaboub L."/>
            <person name="Chen D."/>
            <person name="Coyle M."/>
            <person name="Deiros D.R."/>
            <person name="Dinh H."/>
            <person name="Forbes L."/>
            <person name="Fowler G."/>
            <person name="Francisco L."/>
            <person name="Fu Q."/>
            <person name="Gubbala S."/>
            <person name="Hale W."/>
            <person name="Han Y."/>
            <person name="Hemphill L."/>
            <person name="Highlander S.K."/>
            <person name="Hirani K."/>
            <person name="Hogues M."/>
            <person name="Jackson L."/>
            <person name="Jakkamsetti A."/>
            <person name="Javaid M."/>
            <person name="Jiang H."/>
            <person name="Korchina V."/>
            <person name="Kovar C."/>
            <person name="Lara F."/>
            <person name="Lee S."/>
            <person name="Mata R."/>
            <person name="Mathew T."/>
            <person name="Moen C."/>
            <person name="Morales K."/>
            <person name="Munidasa M."/>
            <person name="Nazareth L."/>
            <person name="Ngo R."/>
            <person name="Nguyen L."/>
            <person name="Okwuonu G."/>
            <person name="Ongeri F."/>
            <person name="Patil S."/>
            <person name="Petrosino J."/>
            <person name="Pham C."/>
            <person name="Pham P."/>
            <person name="Pu L.-L."/>
            <person name="Puazo M."/>
            <person name="Raj R."/>
            <person name="Reid J."/>
            <person name="Rouhana J."/>
            <person name="Saada N."/>
            <person name="Shang Y."/>
            <person name="Simmons D."/>
            <person name="Thornton R."/>
            <person name="Warren J."/>
            <person name="Weissenberger G."/>
            <person name="Zhang J."/>
            <person name="Zhang L."/>
            <person name="Zhou C."/>
            <person name="Zhu D."/>
            <person name="Muzny D."/>
            <person name="Worley K."/>
            <person name="Gibbs R."/>
        </authorList>
    </citation>
    <scope>NUCLEOTIDE SEQUENCE [LARGE SCALE GENOMIC DNA]</scope>
    <source>
        <strain evidence="9 10">ATCC 49957</strain>
    </source>
</reference>
<protein>
    <submittedName>
        <fullName evidence="9">Citrate transporter</fullName>
    </submittedName>
</protein>
<dbReference type="Pfam" id="PF03600">
    <property type="entry name" value="CitMHS"/>
    <property type="match status" value="1"/>
</dbReference>
<dbReference type="HOGENOM" id="CLU_005170_3_0_5"/>
<evidence type="ECO:0000259" key="8">
    <source>
        <dbReference type="Pfam" id="PF03600"/>
    </source>
</evidence>
<keyword evidence="5 7" id="KW-1133">Transmembrane helix</keyword>
<feature type="transmembrane region" description="Helical" evidence="7">
    <location>
        <begin position="57"/>
        <end position="75"/>
    </location>
</feature>
<feature type="transmembrane region" description="Helical" evidence="7">
    <location>
        <begin position="173"/>
        <end position="194"/>
    </location>
</feature>
<feature type="non-terminal residue" evidence="9">
    <location>
        <position position="230"/>
    </location>
</feature>
<evidence type="ECO:0000256" key="5">
    <source>
        <dbReference type="ARBA" id="ARBA00022989"/>
    </source>
</evidence>
<organism evidence="9 10">
    <name type="scientific">Pseudoroseomonas cervicalis ATCC 49957</name>
    <dbReference type="NCBI Taxonomy" id="525371"/>
    <lineage>
        <taxon>Bacteria</taxon>
        <taxon>Pseudomonadati</taxon>
        <taxon>Pseudomonadota</taxon>
        <taxon>Alphaproteobacteria</taxon>
        <taxon>Acetobacterales</taxon>
        <taxon>Roseomonadaceae</taxon>
        <taxon>Roseomonas</taxon>
    </lineage>
</organism>
<feature type="transmembrane region" description="Helical" evidence="7">
    <location>
        <begin position="95"/>
        <end position="119"/>
    </location>
</feature>
<name>D5RJJ2_9PROT</name>
<evidence type="ECO:0000256" key="1">
    <source>
        <dbReference type="ARBA" id="ARBA00004141"/>
    </source>
</evidence>
<keyword evidence="2" id="KW-0813">Transport</keyword>
<dbReference type="GO" id="GO:0055085">
    <property type="term" value="P:transmembrane transport"/>
    <property type="evidence" value="ECO:0007669"/>
    <property type="project" value="InterPro"/>
</dbReference>
<dbReference type="PANTHER" id="PTHR43652">
    <property type="entry name" value="BASIC AMINO ACID ANTIPORTER YFCC-RELATED"/>
    <property type="match status" value="1"/>
</dbReference>
<evidence type="ECO:0000256" key="2">
    <source>
        <dbReference type="ARBA" id="ARBA00022448"/>
    </source>
</evidence>
<dbReference type="AlphaFoldDB" id="D5RJJ2"/>